<comment type="similarity">
    <text evidence="2">Belongs to the YajC family.</text>
</comment>
<accession>A0A4Q0D0W9</accession>
<dbReference type="Pfam" id="PF02699">
    <property type="entry name" value="YajC"/>
    <property type="match status" value="1"/>
</dbReference>
<evidence type="ECO:0000256" key="5">
    <source>
        <dbReference type="ARBA" id="ARBA00022692"/>
    </source>
</evidence>
<keyword evidence="9 11" id="KW-0472">Membrane</keyword>
<proteinExistence type="inferred from homology"/>
<dbReference type="Proteomes" id="UP000593929">
    <property type="component" value="Chromosome"/>
</dbReference>
<evidence type="ECO:0000256" key="1">
    <source>
        <dbReference type="ARBA" id="ARBA00004162"/>
    </source>
</evidence>
<keyword evidence="4" id="KW-1003">Cell membrane</keyword>
<dbReference type="PANTHER" id="PTHR33909:SF1">
    <property type="entry name" value="SEC TRANSLOCON ACCESSORY COMPLEX SUBUNIT YAJC"/>
    <property type="match status" value="1"/>
</dbReference>
<feature type="transmembrane region" description="Helical" evidence="11">
    <location>
        <begin position="6"/>
        <end position="22"/>
    </location>
</feature>
<dbReference type="Proteomes" id="UP001218021">
    <property type="component" value="Unassembled WGS sequence"/>
</dbReference>
<dbReference type="GO" id="GO:0005886">
    <property type="term" value="C:plasma membrane"/>
    <property type="evidence" value="ECO:0007669"/>
    <property type="project" value="UniProtKB-SubCell"/>
</dbReference>
<gene>
    <name evidence="13" type="primary">yajC</name>
    <name evidence="13" type="ORF">LM011_05845</name>
    <name evidence="12" type="ORF">PO158_10005</name>
</gene>
<dbReference type="EMBL" id="CP062966">
    <property type="protein sequence ID" value="QOL70606.1"/>
    <property type="molecule type" value="Genomic_DNA"/>
</dbReference>
<comment type="subcellular location">
    <subcellularLocation>
        <location evidence="1">Cell membrane</location>
        <topology evidence="1">Single-pass membrane protein</topology>
    </subcellularLocation>
</comment>
<feature type="compositionally biased region" description="Low complexity" evidence="10">
    <location>
        <begin position="87"/>
        <end position="122"/>
    </location>
</feature>
<evidence type="ECO:0000256" key="4">
    <source>
        <dbReference type="ARBA" id="ARBA00022475"/>
    </source>
</evidence>
<evidence type="ECO:0000256" key="9">
    <source>
        <dbReference type="ARBA" id="ARBA00023136"/>
    </source>
</evidence>
<keyword evidence="7 11" id="KW-1133">Transmembrane helix</keyword>
<feature type="region of interest" description="Disordered" evidence="10">
    <location>
        <begin position="86"/>
        <end position="140"/>
    </location>
</feature>
<evidence type="ECO:0000256" key="3">
    <source>
        <dbReference type="ARBA" id="ARBA00022448"/>
    </source>
</evidence>
<keyword evidence="8" id="KW-0811">Translocation</keyword>
<evidence type="ECO:0000256" key="11">
    <source>
        <dbReference type="SAM" id="Phobius"/>
    </source>
</evidence>
<evidence type="ECO:0000313" key="12">
    <source>
        <dbReference type="EMBL" id="MDC2828614.1"/>
    </source>
</evidence>
<feature type="compositionally biased region" description="Basic and acidic residues" evidence="10">
    <location>
        <begin position="126"/>
        <end position="140"/>
    </location>
</feature>
<sequence length="140" mass="15068">MSSIIIIVLMIAFMYFFMIRPQQKQRKEHQSMVNHLKKGDQVVMISRLHGVIDEINTTDQTVTIDCEGVYLTFDLSAIARVIPSKTQAAEAQPASQAAASEEPASEASDAPASEAAPASESAEAADDQKPAESDSADADK</sequence>
<dbReference type="NCBIfam" id="TIGR00739">
    <property type="entry name" value="yajC"/>
    <property type="match status" value="1"/>
</dbReference>
<evidence type="ECO:0000256" key="8">
    <source>
        <dbReference type="ARBA" id="ARBA00023010"/>
    </source>
</evidence>
<evidence type="ECO:0000256" key="10">
    <source>
        <dbReference type="SAM" id="MobiDB-lite"/>
    </source>
</evidence>
<evidence type="ECO:0000256" key="6">
    <source>
        <dbReference type="ARBA" id="ARBA00022927"/>
    </source>
</evidence>
<keyword evidence="3" id="KW-0813">Transport</keyword>
<dbReference type="PANTHER" id="PTHR33909">
    <property type="entry name" value="SEC TRANSLOCON ACCESSORY COMPLEX SUBUNIT YAJC"/>
    <property type="match status" value="1"/>
</dbReference>
<reference evidence="12" key="2">
    <citation type="submission" date="2023-01" db="EMBL/GenBank/DDBJ databases">
        <title>Genome analysis of 13 Lactobacillus isolated from gut of wild boar.</title>
        <authorList>
            <person name="Papp P."/>
            <person name="Libisch B."/>
            <person name="Nagy T."/>
            <person name="Olasz F."/>
        </authorList>
    </citation>
    <scope>NUCLEOTIDE SEQUENCE</scope>
    <source>
        <strain evidence="12">F108</strain>
    </source>
</reference>
<evidence type="ECO:0000313" key="13">
    <source>
        <dbReference type="EMBL" id="QOL70606.1"/>
    </source>
</evidence>
<keyword evidence="6" id="KW-0653">Protein transport</keyword>
<dbReference type="GO" id="GO:0015031">
    <property type="term" value="P:protein transport"/>
    <property type="evidence" value="ECO:0007669"/>
    <property type="project" value="UniProtKB-KW"/>
</dbReference>
<name>A0A4Q0D0W9_LIMMU</name>
<protein>
    <submittedName>
        <fullName evidence="13">Preprotein translocase subunit YajC</fullName>
    </submittedName>
</protein>
<evidence type="ECO:0000313" key="14">
    <source>
        <dbReference type="Proteomes" id="UP000593929"/>
    </source>
</evidence>
<evidence type="ECO:0000256" key="2">
    <source>
        <dbReference type="ARBA" id="ARBA00006742"/>
    </source>
</evidence>
<keyword evidence="5 11" id="KW-0812">Transmembrane</keyword>
<dbReference type="AlphaFoldDB" id="A0A4Q0D0W9"/>
<dbReference type="SMART" id="SM01323">
    <property type="entry name" value="YajC"/>
    <property type="match status" value="1"/>
</dbReference>
<dbReference type="PRINTS" id="PR01853">
    <property type="entry name" value="YAJCTRNLCASE"/>
</dbReference>
<dbReference type="InterPro" id="IPR003849">
    <property type="entry name" value="Preprotein_translocase_YajC"/>
</dbReference>
<evidence type="ECO:0000256" key="7">
    <source>
        <dbReference type="ARBA" id="ARBA00022989"/>
    </source>
</evidence>
<organism evidence="13 14">
    <name type="scientific">Limosilactobacillus mucosae</name>
    <name type="common">Lactobacillus mucosae</name>
    <dbReference type="NCBI Taxonomy" id="97478"/>
    <lineage>
        <taxon>Bacteria</taxon>
        <taxon>Bacillati</taxon>
        <taxon>Bacillota</taxon>
        <taxon>Bacilli</taxon>
        <taxon>Lactobacillales</taxon>
        <taxon>Lactobacillaceae</taxon>
        <taxon>Limosilactobacillus</taxon>
    </lineage>
</organism>
<reference evidence="13 14" key="1">
    <citation type="submission" date="2020-10" db="EMBL/GenBank/DDBJ databases">
        <title>Genome sequencing of Lactobacillus mucosae KCTC 21011.</title>
        <authorList>
            <person name="Kim J."/>
        </authorList>
    </citation>
    <scope>NUCLEOTIDE SEQUENCE [LARGE SCALE GENOMIC DNA]</scope>
    <source>
        <strain evidence="13 14">LM011</strain>
    </source>
</reference>
<dbReference type="EMBL" id="JAQOND010000033">
    <property type="protein sequence ID" value="MDC2828614.1"/>
    <property type="molecule type" value="Genomic_DNA"/>
</dbReference>
<dbReference type="RefSeq" id="WP_006500233.1">
    <property type="nucleotide sequence ID" value="NZ_CABMGR010000011.1"/>
</dbReference>